<dbReference type="Proteomes" id="UP000663881">
    <property type="component" value="Unassembled WGS sequence"/>
</dbReference>
<evidence type="ECO:0000313" key="3">
    <source>
        <dbReference type="Proteomes" id="UP000663881"/>
    </source>
</evidence>
<feature type="non-terminal residue" evidence="2">
    <location>
        <position position="1"/>
    </location>
</feature>
<sequence>INTSNLTVTDGLFLANAQINHWRFEVVYEFATEKSLSSLNLVTNLAPNYGLCSISPLSGTTSTLFDISCIDWVDDDAIKDWTVYAWTNDLSERTIIAYSTLSTFQI</sequence>
<feature type="non-terminal residue" evidence="2">
    <location>
        <position position="106"/>
    </location>
</feature>
<dbReference type="Pfam" id="PF02010">
    <property type="entry name" value="REJ"/>
    <property type="match status" value="1"/>
</dbReference>
<evidence type="ECO:0000313" key="2">
    <source>
        <dbReference type="EMBL" id="CAF4462099.1"/>
    </source>
</evidence>
<dbReference type="AlphaFoldDB" id="A0A820T6B5"/>
<gene>
    <name evidence="2" type="ORF">OKA104_LOCUS54757</name>
</gene>
<organism evidence="2 3">
    <name type="scientific">Adineta steineri</name>
    <dbReference type="NCBI Taxonomy" id="433720"/>
    <lineage>
        <taxon>Eukaryota</taxon>
        <taxon>Metazoa</taxon>
        <taxon>Spiralia</taxon>
        <taxon>Gnathifera</taxon>
        <taxon>Rotifera</taxon>
        <taxon>Eurotatoria</taxon>
        <taxon>Bdelloidea</taxon>
        <taxon>Adinetida</taxon>
        <taxon>Adinetidae</taxon>
        <taxon>Adineta</taxon>
    </lineage>
</organism>
<name>A0A820T6B5_9BILA</name>
<reference evidence="2" key="1">
    <citation type="submission" date="2021-02" db="EMBL/GenBank/DDBJ databases">
        <authorList>
            <person name="Nowell W R."/>
        </authorList>
    </citation>
    <scope>NUCLEOTIDE SEQUENCE</scope>
</reference>
<protein>
    <recommendedName>
        <fullName evidence="1">PKD/REJ-like domain-containing protein</fullName>
    </recommendedName>
</protein>
<comment type="caution">
    <text evidence="2">The sequence shown here is derived from an EMBL/GenBank/DDBJ whole genome shotgun (WGS) entry which is preliminary data.</text>
</comment>
<proteinExistence type="predicted"/>
<evidence type="ECO:0000259" key="1">
    <source>
        <dbReference type="Pfam" id="PF02010"/>
    </source>
</evidence>
<dbReference type="InterPro" id="IPR002859">
    <property type="entry name" value="PKD/REJ-like"/>
</dbReference>
<accession>A0A820T6B5</accession>
<dbReference type="EMBL" id="CAJOAY010037148">
    <property type="protein sequence ID" value="CAF4462099.1"/>
    <property type="molecule type" value="Genomic_DNA"/>
</dbReference>
<feature type="domain" description="PKD/REJ-like" evidence="1">
    <location>
        <begin position="4"/>
        <end position="77"/>
    </location>
</feature>